<reference evidence="1" key="1">
    <citation type="submission" date="2021-06" db="EMBL/GenBank/DDBJ databases">
        <authorList>
            <person name="Kallberg Y."/>
            <person name="Tangrot J."/>
            <person name="Rosling A."/>
        </authorList>
    </citation>
    <scope>NUCLEOTIDE SEQUENCE</scope>
    <source>
        <strain evidence="1">MA453B</strain>
    </source>
</reference>
<evidence type="ECO:0000313" key="1">
    <source>
        <dbReference type="EMBL" id="CAG8806594.1"/>
    </source>
</evidence>
<name>A0A9N9K1K7_9GLOM</name>
<sequence length="43" mass="4885">YSMAYNNAIDLDDEDFTPIEDNNIAVNLSPIPSNSSFENYYHA</sequence>
<comment type="caution">
    <text evidence="1">The sequence shown here is derived from an EMBL/GenBank/DDBJ whole genome shotgun (WGS) entry which is preliminary data.</text>
</comment>
<dbReference type="AlphaFoldDB" id="A0A9N9K1K7"/>
<keyword evidence="2" id="KW-1185">Reference proteome</keyword>
<evidence type="ECO:0000313" key="2">
    <source>
        <dbReference type="Proteomes" id="UP000789405"/>
    </source>
</evidence>
<feature type="non-terminal residue" evidence="1">
    <location>
        <position position="1"/>
    </location>
</feature>
<feature type="non-terminal residue" evidence="1">
    <location>
        <position position="43"/>
    </location>
</feature>
<dbReference type="Proteomes" id="UP000789405">
    <property type="component" value="Unassembled WGS sequence"/>
</dbReference>
<dbReference type="EMBL" id="CAJVPY010041439">
    <property type="protein sequence ID" value="CAG8806594.1"/>
    <property type="molecule type" value="Genomic_DNA"/>
</dbReference>
<protein>
    <submittedName>
        <fullName evidence="1">27875_t:CDS:1</fullName>
    </submittedName>
</protein>
<gene>
    <name evidence="1" type="ORF">DERYTH_LOCUS24501</name>
</gene>
<organism evidence="1 2">
    <name type="scientific">Dentiscutata erythropus</name>
    <dbReference type="NCBI Taxonomy" id="1348616"/>
    <lineage>
        <taxon>Eukaryota</taxon>
        <taxon>Fungi</taxon>
        <taxon>Fungi incertae sedis</taxon>
        <taxon>Mucoromycota</taxon>
        <taxon>Glomeromycotina</taxon>
        <taxon>Glomeromycetes</taxon>
        <taxon>Diversisporales</taxon>
        <taxon>Gigasporaceae</taxon>
        <taxon>Dentiscutata</taxon>
    </lineage>
</organism>
<proteinExistence type="predicted"/>
<accession>A0A9N9K1K7</accession>